<evidence type="ECO:0000313" key="2">
    <source>
        <dbReference type="EnsemblMetazoa" id="ASIC019414-PA"/>
    </source>
</evidence>
<dbReference type="EMBL" id="ATLV01024269">
    <property type="status" value="NOT_ANNOTATED_CDS"/>
    <property type="molecule type" value="Genomic_DNA"/>
</dbReference>
<dbReference type="Proteomes" id="UP000030765">
    <property type="component" value="Unassembled WGS sequence"/>
</dbReference>
<dbReference type="VEuPathDB" id="VectorBase:ASIC019414"/>
<reference evidence="1 3" key="1">
    <citation type="journal article" date="2014" name="BMC Genomics">
        <title>Genome sequence of Anopheles sinensis provides insight into genetics basis of mosquito competence for malaria parasites.</title>
        <authorList>
            <person name="Zhou D."/>
            <person name="Zhang D."/>
            <person name="Ding G."/>
            <person name="Shi L."/>
            <person name="Hou Q."/>
            <person name="Ye Y."/>
            <person name="Xu Y."/>
            <person name="Zhou H."/>
            <person name="Xiong C."/>
            <person name="Li S."/>
            <person name="Yu J."/>
            <person name="Hong S."/>
            <person name="Yu X."/>
            <person name="Zou P."/>
            <person name="Chen C."/>
            <person name="Chang X."/>
            <person name="Wang W."/>
            <person name="Lv Y."/>
            <person name="Sun Y."/>
            <person name="Ma L."/>
            <person name="Shen B."/>
            <person name="Zhu C."/>
        </authorList>
    </citation>
    <scope>NUCLEOTIDE SEQUENCE [LARGE SCALE GENOMIC DNA]</scope>
</reference>
<organism evidence="1">
    <name type="scientific">Anopheles sinensis</name>
    <name type="common">Mosquito</name>
    <dbReference type="NCBI Taxonomy" id="74873"/>
    <lineage>
        <taxon>Eukaryota</taxon>
        <taxon>Metazoa</taxon>
        <taxon>Ecdysozoa</taxon>
        <taxon>Arthropoda</taxon>
        <taxon>Hexapoda</taxon>
        <taxon>Insecta</taxon>
        <taxon>Pterygota</taxon>
        <taxon>Neoptera</taxon>
        <taxon>Endopterygota</taxon>
        <taxon>Diptera</taxon>
        <taxon>Nematocera</taxon>
        <taxon>Culicoidea</taxon>
        <taxon>Culicidae</taxon>
        <taxon>Anophelinae</taxon>
        <taxon>Anopheles</taxon>
    </lineage>
</organism>
<name>A0A084WLR2_ANOSI</name>
<dbReference type="VEuPathDB" id="VectorBase:ASIS020615"/>
<evidence type="ECO:0000313" key="1">
    <source>
        <dbReference type="EMBL" id="KFB51156.1"/>
    </source>
</evidence>
<dbReference type="AlphaFoldDB" id="A0A084WLR2"/>
<keyword evidence="3" id="KW-1185">Reference proteome</keyword>
<gene>
    <name evidence="1" type="ORF">ZHAS_00019414</name>
</gene>
<dbReference type="EMBL" id="KE525351">
    <property type="protein sequence ID" value="KFB51156.1"/>
    <property type="molecule type" value="Genomic_DNA"/>
</dbReference>
<dbReference type="EnsemblMetazoa" id="ASIC019414-RA">
    <property type="protein sequence ID" value="ASIC019414-PA"/>
    <property type="gene ID" value="ASIC019414"/>
</dbReference>
<protein>
    <submittedName>
        <fullName evidence="1 2">Uncharacterized protein</fullName>
    </submittedName>
</protein>
<proteinExistence type="predicted"/>
<dbReference type="STRING" id="74873.A0A084WLR2"/>
<evidence type="ECO:0000313" key="3">
    <source>
        <dbReference type="Proteomes" id="UP000030765"/>
    </source>
</evidence>
<accession>A0A084WLR2</accession>
<sequence length="350" mass="38128">MAYRNYGMYNSACPQTPAPPRANHRFPMSAAILETPSIMSSFREATVPCPKNPTPAPTEPPAMQFITPFASSSWTESSMFGGNPASVKPSRAQGLNNSFLDRSFSSTYSKSSSVKSNVPLVPLHSNSMLNRSFIVPERKYTPPTSSGFPTLGNFHRAKQGTNLNATMPLFNISSSLASKRKFPEPTAPMTSAPSGPSKYVKISQGNIRALPAATSSTPDEVKIILDAKATLRIVSGTIDHILKIIREQPKYPLLLETVANVLSVKAGTRAKEKVVLLRHHNAGPVLQAVYYEIDADLPPFGAGDLVRCVGRIQPVGNRLQILKITRTTEQHDRAIARLQTVSAFTTKVRR</sequence>
<reference evidence="2" key="2">
    <citation type="submission" date="2020-05" db="UniProtKB">
        <authorList>
            <consortium name="EnsemblMetazoa"/>
        </authorList>
    </citation>
    <scope>IDENTIFICATION</scope>
</reference>
<dbReference type="OrthoDB" id="6591917at2759"/>